<keyword evidence="3 6" id="KW-0326">Glycosidase</keyword>
<dbReference type="Gene3D" id="2.60.40.10">
    <property type="entry name" value="Immunoglobulins"/>
    <property type="match status" value="1"/>
</dbReference>
<dbReference type="GO" id="GO:0006487">
    <property type="term" value="P:protein N-linked glycosylation"/>
    <property type="evidence" value="ECO:0007669"/>
    <property type="project" value="TreeGrafter"/>
</dbReference>
<accession>A0A0W8G133</accession>
<dbReference type="PANTHER" id="PTHR10412">
    <property type="entry name" value="MANNOSYL-OLIGOSACCHARIDE GLUCOSIDASE"/>
    <property type="match status" value="1"/>
</dbReference>
<dbReference type="EMBL" id="LNQE01000396">
    <property type="protein sequence ID" value="KUG26864.1"/>
    <property type="molecule type" value="Genomic_DNA"/>
</dbReference>
<dbReference type="GO" id="GO:0004555">
    <property type="term" value="F:alpha,alpha-trehalase activity"/>
    <property type="evidence" value="ECO:0007669"/>
    <property type="project" value="UniProtKB-EC"/>
</dbReference>
<reference evidence="6" key="1">
    <citation type="journal article" date="2015" name="Proc. Natl. Acad. Sci. U.S.A.">
        <title>Networks of energetic and metabolic interactions define dynamics in microbial communities.</title>
        <authorList>
            <person name="Embree M."/>
            <person name="Liu J.K."/>
            <person name="Al-Bassam M.M."/>
            <person name="Zengler K."/>
        </authorList>
    </citation>
    <scope>NUCLEOTIDE SEQUENCE</scope>
</reference>
<dbReference type="InterPro" id="IPR008928">
    <property type="entry name" value="6-hairpin_glycosidase_sf"/>
</dbReference>
<dbReference type="GO" id="GO:0005789">
    <property type="term" value="C:endoplasmic reticulum membrane"/>
    <property type="evidence" value="ECO:0007669"/>
    <property type="project" value="TreeGrafter"/>
</dbReference>
<comment type="caution">
    <text evidence="6">The sequence shown here is derived from an EMBL/GenBank/DDBJ whole genome shotgun (WGS) entry which is preliminary data.</text>
</comment>
<evidence type="ECO:0000256" key="1">
    <source>
        <dbReference type="ARBA" id="ARBA00010833"/>
    </source>
</evidence>
<evidence type="ECO:0000259" key="4">
    <source>
        <dbReference type="Pfam" id="PF16561"/>
    </source>
</evidence>
<dbReference type="InterPro" id="IPR032640">
    <property type="entry name" value="AMPK1_CBM"/>
</dbReference>
<protein>
    <submittedName>
        <fullName evidence="6">Trehalase</fullName>
        <ecNumber evidence="6">3.2.1.28</ecNumber>
    </submittedName>
</protein>
<evidence type="ECO:0000256" key="2">
    <source>
        <dbReference type="ARBA" id="ARBA00022801"/>
    </source>
</evidence>
<dbReference type="InterPro" id="IPR054491">
    <property type="entry name" value="MGH1-like_GH"/>
</dbReference>
<evidence type="ECO:0000256" key="3">
    <source>
        <dbReference type="ARBA" id="ARBA00023295"/>
    </source>
</evidence>
<gene>
    <name evidence="6" type="ORF">ASZ90_003304</name>
</gene>
<evidence type="ECO:0000259" key="5">
    <source>
        <dbReference type="Pfam" id="PF22422"/>
    </source>
</evidence>
<evidence type="ECO:0000313" key="6">
    <source>
        <dbReference type="EMBL" id="KUG26864.1"/>
    </source>
</evidence>
<dbReference type="EC" id="3.2.1.28" evidence="6"/>
<dbReference type="PANTHER" id="PTHR10412:SF11">
    <property type="entry name" value="MANNOSYL-OLIGOSACCHARIDE GLUCOSIDASE"/>
    <property type="match status" value="1"/>
</dbReference>
<dbReference type="CDD" id="cd02859">
    <property type="entry name" value="E_set_AMPKbeta_like_N"/>
    <property type="match status" value="1"/>
</dbReference>
<organism evidence="6">
    <name type="scientific">hydrocarbon metagenome</name>
    <dbReference type="NCBI Taxonomy" id="938273"/>
    <lineage>
        <taxon>unclassified sequences</taxon>
        <taxon>metagenomes</taxon>
        <taxon>ecological metagenomes</taxon>
    </lineage>
</organism>
<sequence length="607" mass="70283">MKAGKFFILSLLLTTLSAQEKLPVTFSLHSKQADSVFIAGSFNNWSGSFNPLTKKNDSTWSATLYLNPGYYYYKFVLNDNWIPDTENEWKINDGGNSFNSIVKVGDPPRPKREKSEIPFPKQLVPDPILENDSLLIELYYAAWEMAWNKIKRGTSQNGFVQFYMDEGFNELIYQWDTIFMAAFGIYASNLFPAIQSLDNFYSKQRNDGYIQRVYWESNGQPASEPTVDEPMINAPLFAWMEWRYYKVTGDKSRLKKVLPNIIKYYDWINNNLRDSVGQGLYYTTQLGSGMDNIPRPNIGKAGWIDLTAQMALAAKMIINISAEVGDNKTVLKFTDEYSRITNLLNQLCWDEDSQFYYDLRENGRLSDVMHIGGFWTLLSETATRERAEALFKHLGNPDEFWRPHMIPALAANQPMYVPSGHYWLGGVWAPTNYMVIKGLENYNQHEFADQIVENHLYKMAEIYFDFQPNEEIIAFEERYSDGYHTIWECYSPEYTEPATRWDGTFYSRQDFVGWSGLGPIALLIENIIGIEMDVPQNQVTWRINRTDKHGIKNLNYLDGKLSLIVETVNDHLSFNITSTHTFNLQIIHNFQTTNRKINVGSNLFIIE</sequence>
<dbReference type="Pfam" id="PF22422">
    <property type="entry name" value="MGH1-like_GH"/>
    <property type="match status" value="1"/>
</dbReference>
<feature type="domain" description="Mannosylglycerate hydrolase MGH1-like glycoside hydrolase" evidence="5">
    <location>
        <begin position="175"/>
        <end position="459"/>
    </location>
</feature>
<keyword evidence="2 6" id="KW-0378">Hydrolase</keyword>
<proteinExistence type="inferred from homology"/>
<dbReference type="SUPFAM" id="SSF48208">
    <property type="entry name" value="Six-hairpin glycosidases"/>
    <property type="match status" value="1"/>
</dbReference>
<dbReference type="InterPro" id="IPR013783">
    <property type="entry name" value="Ig-like_fold"/>
</dbReference>
<dbReference type="InterPro" id="IPR012341">
    <property type="entry name" value="6hp_glycosidase-like_sf"/>
</dbReference>
<dbReference type="Gene3D" id="1.50.10.10">
    <property type="match status" value="1"/>
</dbReference>
<dbReference type="Pfam" id="PF16561">
    <property type="entry name" value="AMPK1_CBM"/>
    <property type="match status" value="1"/>
</dbReference>
<comment type="similarity">
    <text evidence="1">Belongs to the glycosyl hydrolase 63 family.</text>
</comment>
<dbReference type="GO" id="GO:0004573">
    <property type="term" value="F:Glc3Man9GlcNAc2 oligosaccharide glucosidase activity"/>
    <property type="evidence" value="ECO:0007669"/>
    <property type="project" value="InterPro"/>
</dbReference>
<feature type="domain" description="AMP-activated protein kinase glycogen-binding" evidence="4">
    <location>
        <begin position="23"/>
        <end position="101"/>
    </location>
</feature>
<dbReference type="GO" id="GO:0009311">
    <property type="term" value="P:oligosaccharide metabolic process"/>
    <property type="evidence" value="ECO:0007669"/>
    <property type="project" value="InterPro"/>
</dbReference>
<name>A0A0W8G133_9ZZZZ</name>
<dbReference type="AlphaFoldDB" id="A0A0W8G133"/>
<dbReference type="InterPro" id="IPR004888">
    <property type="entry name" value="Glycoside_hydrolase_63"/>
</dbReference>